<dbReference type="GO" id="GO:0005737">
    <property type="term" value="C:cytoplasm"/>
    <property type="evidence" value="ECO:0007669"/>
    <property type="project" value="TreeGrafter"/>
</dbReference>
<dbReference type="InterPro" id="IPR016192">
    <property type="entry name" value="APOBEC/CMP_deaminase_Zn-bd"/>
</dbReference>
<evidence type="ECO:0000259" key="4">
    <source>
        <dbReference type="PROSITE" id="PS51747"/>
    </source>
</evidence>
<evidence type="ECO:0000313" key="6">
    <source>
        <dbReference type="Proteomes" id="UP000479000"/>
    </source>
</evidence>
<dbReference type="InterPro" id="IPR016193">
    <property type="entry name" value="Cytidine_deaminase-like"/>
</dbReference>
<proteinExistence type="predicted"/>
<dbReference type="Gene3D" id="3.40.140.10">
    <property type="entry name" value="Cytidine Deaminase, domain 2"/>
    <property type="match status" value="1"/>
</dbReference>
<keyword evidence="6" id="KW-1185">Reference proteome</keyword>
<dbReference type="EMBL" id="CADCXU010013293">
    <property type="protein sequence ID" value="CAB0003075.1"/>
    <property type="molecule type" value="Genomic_DNA"/>
</dbReference>
<dbReference type="AlphaFoldDB" id="A0A6H5GHJ2"/>
<evidence type="ECO:0000256" key="3">
    <source>
        <dbReference type="ARBA" id="ARBA00022833"/>
    </source>
</evidence>
<keyword evidence="3" id="KW-0862">Zinc</keyword>
<evidence type="ECO:0000256" key="2">
    <source>
        <dbReference type="ARBA" id="ARBA00022801"/>
    </source>
</evidence>
<organism evidence="5 6">
    <name type="scientific">Nesidiocoris tenuis</name>
    <dbReference type="NCBI Taxonomy" id="355587"/>
    <lineage>
        <taxon>Eukaryota</taxon>
        <taxon>Metazoa</taxon>
        <taxon>Ecdysozoa</taxon>
        <taxon>Arthropoda</taxon>
        <taxon>Hexapoda</taxon>
        <taxon>Insecta</taxon>
        <taxon>Pterygota</taxon>
        <taxon>Neoptera</taxon>
        <taxon>Paraneoptera</taxon>
        <taxon>Hemiptera</taxon>
        <taxon>Heteroptera</taxon>
        <taxon>Panheteroptera</taxon>
        <taxon>Cimicomorpha</taxon>
        <taxon>Miridae</taxon>
        <taxon>Dicyphina</taxon>
        <taxon>Nesidiocoris</taxon>
    </lineage>
</organism>
<dbReference type="PANTHER" id="PTHR11079:SF149">
    <property type="entry name" value="TRNA-SPECIFIC ADENOSINE DEAMINASE 2"/>
    <property type="match status" value="1"/>
</dbReference>
<dbReference type="SUPFAM" id="SSF53927">
    <property type="entry name" value="Cytidine deaminase-like"/>
    <property type="match status" value="1"/>
</dbReference>
<evidence type="ECO:0000313" key="5">
    <source>
        <dbReference type="EMBL" id="CAB0003075.1"/>
    </source>
</evidence>
<dbReference type="Proteomes" id="UP000479000">
    <property type="component" value="Unassembled WGS sequence"/>
</dbReference>
<dbReference type="PROSITE" id="PS51747">
    <property type="entry name" value="CYT_DCMP_DEAMINASES_2"/>
    <property type="match status" value="1"/>
</dbReference>
<protein>
    <recommendedName>
        <fullName evidence="4">CMP/dCMP-type deaminase domain-containing protein</fullName>
    </recommendedName>
</protein>
<reference evidence="5 6" key="1">
    <citation type="submission" date="2020-02" db="EMBL/GenBank/DDBJ databases">
        <authorList>
            <person name="Ferguson B K."/>
        </authorList>
    </citation>
    <scope>NUCLEOTIDE SEQUENCE [LARGE SCALE GENOMIC DNA]</scope>
</reference>
<dbReference type="CDD" id="cd01285">
    <property type="entry name" value="nucleoside_deaminase"/>
    <property type="match status" value="1"/>
</dbReference>
<accession>A0A6H5GHJ2</accession>
<feature type="domain" description="CMP/dCMP-type deaminase" evidence="4">
    <location>
        <begin position="2"/>
        <end position="112"/>
    </location>
</feature>
<name>A0A6H5GHJ2_9HEMI</name>
<keyword evidence="1" id="KW-0479">Metal-binding</keyword>
<dbReference type="GO" id="GO:0002100">
    <property type="term" value="P:tRNA wobble adenosine to inosine editing"/>
    <property type="evidence" value="ECO:0007669"/>
    <property type="project" value="TreeGrafter"/>
</dbReference>
<dbReference type="PANTHER" id="PTHR11079">
    <property type="entry name" value="CYTOSINE DEAMINASE FAMILY MEMBER"/>
    <property type="match status" value="1"/>
</dbReference>
<dbReference type="PROSITE" id="PS00903">
    <property type="entry name" value="CYT_DCMP_DEAMINASES_1"/>
    <property type="match status" value="1"/>
</dbReference>
<dbReference type="GO" id="GO:0008270">
    <property type="term" value="F:zinc ion binding"/>
    <property type="evidence" value="ECO:0007669"/>
    <property type="project" value="InterPro"/>
</dbReference>
<dbReference type="GO" id="GO:0052717">
    <property type="term" value="F:tRNA-specific adenosine-34 deaminase activity"/>
    <property type="evidence" value="ECO:0007669"/>
    <property type="project" value="TreeGrafter"/>
</dbReference>
<dbReference type="GO" id="GO:0005634">
    <property type="term" value="C:nucleus"/>
    <property type="evidence" value="ECO:0007669"/>
    <property type="project" value="TreeGrafter"/>
</dbReference>
<dbReference type="InterPro" id="IPR002125">
    <property type="entry name" value="CMP_dCMP_dom"/>
</dbReference>
<sequence length="165" mass="17687">MQFNEKWMTAALELAEKALANGEVPVGCIFVRDGAIVAKGRNDVNRTRNATRHAEMVAVDEILAADPGDKFDDIVVVVTVEPCIMCACALHNLGVASVVYGCANDRFGGCGSVMDVAAVHRKPVNVVGGVFAVEAMRLLKTFYMGVNPNAPPEKVKTRKKPISEV</sequence>
<dbReference type="Pfam" id="PF00383">
    <property type="entry name" value="dCMP_cyt_deam_1"/>
    <property type="match status" value="1"/>
</dbReference>
<keyword evidence="2" id="KW-0378">Hydrolase</keyword>
<evidence type="ECO:0000256" key="1">
    <source>
        <dbReference type="ARBA" id="ARBA00022723"/>
    </source>
</evidence>
<gene>
    <name evidence="5" type="ORF">NTEN_LOCUS8743</name>
</gene>
<dbReference type="OrthoDB" id="408702at2759"/>